<gene>
    <name evidence="2" type="ORF">DY000_02053122</name>
</gene>
<organism evidence="2 3">
    <name type="scientific">Brassica cretica</name>
    <name type="common">Mustard</name>
    <dbReference type="NCBI Taxonomy" id="69181"/>
    <lineage>
        <taxon>Eukaryota</taxon>
        <taxon>Viridiplantae</taxon>
        <taxon>Streptophyta</taxon>
        <taxon>Embryophyta</taxon>
        <taxon>Tracheophyta</taxon>
        <taxon>Spermatophyta</taxon>
        <taxon>Magnoliopsida</taxon>
        <taxon>eudicotyledons</taxon>
        <taxon>Gunneridae</taxon>
        <taxon>Pentapetalae</taxon>
        <taxon>rosids</taxon>
        <taxon>malvids</taxon>
        <taxon>Brassicales</taxon>
        <taxon>Brassicaceae</taxon>
        <taxon>Brassiceae</taxon>
        <taxon>Brassica</taxon>
    </lineage>
</organism>
<evidence type="ECO:0000313" key="3">
    <source>
        <dbReference type="Proteomes" id="UP000266723"/>
    </source>
</evidence>
<keyword evidence="3" id="KW-1185">Reference proteome</keyword>
<sequence length="100" mass="11751">MEEMRARDTHILQLAEKVDYLTLFGDNDTELNQLKHLYNDTEQNLVRLEKLVCELAKKNPRFSNGFEYFVGLMVIVLVLIVNDHGWSDCIELFVWFVGML</sequence>
<comment type="caution">
    <text evidence="2">The sequence shown here is derived from an EMBL/GenBank/DDBJ whole genome shotgun (WGS) entry which is preliminary data.</text>
</comment>
<keyword evidence="1" id="KW-1133">Transmembrane helix</keyword>
<dbReference type="EMBL" id="QGKV02002055">
    <property type="protein sequence ID" value="KAF3498829.1"/>
    <property type="molecule type" value="Genomic_DNA"/>
</dbReference>
<dbReference type="Proteomes" id="UP000266723">
    <property type="component" value="Unassembled WGS sequence"/>
</dbReference>
<keyword evidence="1" id="KW-0472">Membrane</keyword>
<evidence type="ECO:0000256" key="1">
    <source>
        <dbReference type="SAM" id="Phobius"/>
    </source>
</evidence>
<reference evidence="2 3" key="1">
    <citation type="journal article" date="2020" name="BMC Genomics">
        <title>Intraspecific diversification of the crop wild relative Brassica cretica Lam. using demographic model selection.</title>
        <authorList>
            <person name="Kioukis A."/>
            <person name="Michalopoulou V.A."/>
            <person name="Briers L."/>
            <person name="Pirintsos S."/>
            <person name="Studholme D.J."/>
            <person name="Pavlidis P."/>
            <person name="Sarris P.F."/>
        </authorList>
    </citation>
    <scope>NUCLEOTIDE SEQUENCE [LARGE SCALE GENOMIC DNA]</scope>
    <source>
        <strain evidence="3">cv. PFS-1207/04</strain>
    </source>
</reference>
<evidence type="ECO:0000313" key="2">
    <source>
        <dbReference type="EMBL" id="KAF3498829.1"/>
    </source>
</evidence>
<accession>A0ABQ7AMA2</accession>
<feature type="transmembrane region" description="Helical" evidence="1">
    <location>
        <begin position="65"/>
        <end position="82"/>
    </location>
</feature>
<name>A0ABQ7AMA2_BRACR</name>
<protein>
    <submittedName>
        <fullName evidence="2">Uncharacterized protein</fullName>
    </submittedName>
</protein>
<keyword evidence="1" id="KW-0812">Transmembrane</keyword>
<proteinExistence type="predicted"/>